<dbReference type="EMBL" id="JXTB01000063">
    <property type="protein sequence ID" value="PON68397.1"/>
    <property type="molecule type" value="Genomic_DNA"/>
</dbReference>
<sequence>MHARDSSSENQYSQKEEGALRAKGLKLGLSGGNVGFHKNVKDHIHGSVVRPLVVAQDIIIS</sequence>
<protein>
    <submittedName>
        <fullName evidence="1">Uncharacterized protein</fullName>
    </submittedName>
</protein>
<accession>A0A2P5D538</accession>
<dbReference type="Proteomes" id="UP000237105">
    <property type="component" value="Unassembled WGS sequence"/>
</dbReference>
<keyword evidence="2" id="KW-1185">Reference proteome</keyword>
<name>A0A2P5D538_PARAD</name>
<proteinExistence type="predicted"/>
<dbReference type="AlphaFoldDB" id="A0A2P5D538"/>
<evidence type="ECO:0000313" key="1">
    <source>
        <dbReference type="EMBL" id="PON68397.1"/>
    </source>
</evidence>
<evidence type="ECO:0000313" key="2">
    <source>
        <dbReference type="Proteomes" id="UP000237105"/>
    </source>
</evidence>
<comment type="caution">
    <text evidence="1">The sequence shown here is derived from an EMBL/GenBank/DDBJ whole genome shotgun (WGS) entry which is preliminary data.</text>
</comment>
<reference evidence="2" key="1">
    <citation type="submission" date="2016-06" db="EMBL/GenBank/DDBJ databases">
        <title>Parallel loss of symbiosis genes in relatives of nitrogen-fixing non-legume Parasponia.</title>
        <authorList>
            <person name="Van Velzen R."/>
            <person name="Holmer R."/>
            <person name="Bu F."/>
            <person name="Rutten L."/>
            <person name="Van Zeijl A."/>
            <person name="Liu W."/>
            <person name="Santuari L."/>
            <person name="Cao Q."/>
            <person name="Sharma T."/>
            <person name="Shen D."/>
            <person name="Roswanjaya Y."/>
            <person name="Wardhani T."/>
            <person name="Kalhor M.S."/>
            <person name="Jansen J."/>
            <person name="Van den Hoogen J."/>
            <person name="Gungor B."/>
            <person name="Hartog M."/>
            <person name="Hontelez J."/>
            <person name="Verver J."/>
            <person name="Yang W.-C."/>
            <person name="Schijlen E."/>
            <person name="Repin R."/>
            <person name="Schilthuizen M."/>
            <person name="Schranz E."/>
            <person name="Heidstra R."/>
            <person name="Miyata K."/>
            <person name="Fedorova E."/>
            <person name="Kohlen W."/>
            <person name="Bisseling T."/>
            <person name="Smit S."/>
            <person name="Geurts R."/>
        </authorList>
    </citation>
    <scope>NUCLEOTIDE SEQUENCE [LARGE SCALE GENOMIC DNA]</scope>
    <source>
        <strain evidence="2">cv. WU1-14</strain>
    </source>
</reference>
<organism evidence="1 2">
    <name type="scientific">Parasponia andersonii</name>
    <name type="common">Sponia andersonii</name>
    <dbReference type="NCBI Taxonomy" id="3476"/>
    <lineage>
        <taxon>Eukaryota</taxon>
        <taxon>Viridiplantae</taxon>
        <taxon>Streptophyta</taxon>
        <taxon>Embryophyta</taxon>
        <taxon>Tracheophyta</taxon>
        <taxon>Spermatophyta</taxon>
        <taxon>Magnoliopsida</taxon>
        <taxon>eudicotyledons</taxon>
        <taxon>Gunneridae</taxon>
        <taxon>Pentapetalae</taxon>
        <taxon>rosids</taxon>
        <taxon>fabids</taxon>
        <taxon>Rosales</taxon>
        <taxon>Cannabaceae</taxon>
        <taxon>Parasponia</taxon>
    </lineage>
</organism>
<gene>
    <name evidence="1" type="ORF">PanWU01x14_095490</name>
</gene>